<protein>
    <recommendedName>
        <fullName evidence="4">Tc1-like transposase DDE domain-containing protein</fullName>
    </recommendedName>
</protein>
<dbReference type="EMBL" id="CADCXV010001424">
    <property type="protein sequence ID" value="CAB0044285.1"/>
    <property type="molecule type" value="Genomic_DNA"/>
</dbReference>
<name>A0A6H5J472_9HYME</name>
<organism evidence="2 3">
    <name type="scientific">Trichogramma brassicae</name>
    <dbReference type="NCBI Taxonomy" id="86971"/>
    <lineage>
        <taxon>Eukaryota</taxon>
        <taxon>Metazoa</taxon>
        <taxon>Ecdysozoa</taxon>
        <taxon>Arthropoda</taxon>
        <taxon>Hexapoda</taxon>
        <taxon>Insecta</taxon>
        <taxon>Pterygota</taxon>
        <taxon>Neoptera</taxon>
        <taxon>Endopterygota</taxon>
        <taxon>Hymenoptera</taxon>
        <taxon>Apocrita</taxon>
        <taxon>Proctotrupomorpha</taxon>
        <taxon>Chalcidoidea</taxon>
        <taxon>Trichogrammatidae</taxon>
        <taxon>Trichogramma</taxon>
    </lineage>
</organism>
<dbReference type="Gene3D" id="3.30.420.10">
    <property type="entry name" value="Ribonuclease H-like superfamily/Ribonuclease H"/>
    <property type="match status" value="1"/>
</dbReference>
<dbReference type="OrthoDB" id="9996331at2759"/>
<dbReference type="InterPro" id="IPR036397">
    <property type="entry name" value="RNaseH_sf"/>
</dbReference>
<feature type="signal peptide" evidence="1">
    <location>
        <begin position="1"/>
        <end position="16"/>
    </location>
</feature>
<dbReference type="GO" id="GO:0003676">
    <property type="term" value="F:nucleic acid binding"/>
    <property type="evidence" value="ECO:0007669"/>
    <property type="project" value="InterPro"/>
</dbReference>
<evidence type="ECO:0000256" key="1">
    <source>
        <dbReference type="SAM" id="SignalP"/>
    </source>
</evidence>
<evidence type="ECO:0008006" key="4">
    <source>
        <dbReference type="Google" id="ProtNLM"/>
    </source>
</evidence>
<proteinExistence type="predicted"/>
<reference evidence="2 3" key="1">
    <citation type="submission" date="2020-02" db="EMBL/GenBank/DDBJ databases">
        <authorList>
            <person name="Ferguson B K."/>
        </authorList>
    </citation>
    <scope>NUCLEOTIDE SEQUENCE [LARGE SCALE GENOMIC DNA]</scope>
</reference>
<keyword evidence="1" id="KW-0732">Signal</keyword>
<gene>
    <name evidence="2" type="ORF">TBRA_LOCUS15873</name>
</gene>
<keyword evidence="3" id="KW-1185">Reference proteome</keyword>
<evidence type="ECO:0000313" key="2">
    <source>
        <dbReference type="EMBL" id="CAB0044285.1"/>
    </source>
</evidence>
<feature type="chain" id="PRO_5026076637" description="Tc1-like transposase DDE domain-containing protein" evidence="1">
    <location>
        <begin position="17"/>
        <end position="91"/>
    </location>
</feature>
<evidence type="ECO:0000313" key="3">
    <source>
        <dbReference type="Proteomes" id="UP000479190"/>
    </source>
</evidence>
<dbReference type="AlphaFoldDB" id="A0A6H5J472"/>
<sequence length="91" mass="10605">MFLFVGLGVDILPALWFPVDRKLNSDGYLDLLEDVFVPTINQVFGNQCTINVIEDNSAIHTAHIVRNWWRDQPRFNRLELPPRSQEINIIE</sequence>
<accession>A0A6H5J472</accession>
<dbReference type="Proteomes" id="UP000479190">
    <property type="component" value="Unassembled WGS sequence"/>
</dbReference>
<feature type="non-terminal residue" evidence="2">
    <location>
        <position position="91"/>
    </location>
</feature>